<dbReference type="Proteomes" id="UP000692954">
    <property type="component" value="Unassembled WGS sequence"/>
</dbReference>
<comment type="caution">
    <text evidence="1">The sequence shown here is derived from an EMBL/GenBank/DDBJ whole genome shotgun (WGS) entry which is preliminary data.</text>
</comment>
<sequence>MTSCSLQPQLLKIFRDSSNKYFIQFFRTFKMLKEFESQIEQKGNNLEDLSLFCGIIAHTTDFHGTE</sequence>
<reference evidence="1" key="1">
    <citation type="submission" date="2021-01" db="EMBL/GenBank/DDBJ databases">
        <authorList>
            <consortium name="Genoscope - CEA"/>
            <person name="William W."/>
        </authorList>
    </citation>
    <scope>NUCLEOTIDE SEQUENCE</scope>
</reference>
<accession>A0A8S1M060</accession>
<gene>
    <name evidence="1" type="ORF">PSON_ATCC_30995.1.T0310365</name>
</gene>
<dbReference type="EMBL" id="CAJJDN010000031">
    <property type="protein sequence ID" value="CAD8074198.1"/>
    <property type="molecule type" value="Genomic_DNA"/>
</dbReference>
<dbReference type="AlphaFoldDB" id="A0A8S1M060"/>
<name>A0A8S1M060_9CILI</name>
<evidence type="ECO:0000313" key="2">
    <source>
        <dbReference type="Proteomes" id="UP000692954"/>
    </source>
</evidence>
<keyword evidence="2" id="KW-1185">Reference proteome</keyword>
<proteinExistence type="predicted"/>
<dbReference type="OrthoDB" id="74705at2759"/>
<protein>
    <submittedName>
        <fullName evidence="1">Uncharacterized protein</fullName>
    </submittedName>
</protein>
<evidence type="ECO:0000313" key="1">
    <source>
        <dbReference type="EMBL" id="CAD8074198.1"/>
    </source>
</evidence>
<organism evidence="1 2">
    <name type="scientific">Paramecium sonneborni</name>
    <dbReference type="NCBI Taxonomy" id="65129"/>
    <lineage>
        <taxon>Eukaryota</taxon>
        <taxon>Sar</taxon>
        <taxon>Alveolata</taxon>
        <taxon>Ciliophora</taxon>
        <taxon>Intramacronucleata</taxon>
        <taxon>Oligohymenophorea</taxon>
        <taxon>Peniculida</taxon>
        <taxon>Parameciidae</taxon>
        <taxon>Paramecium</taxon>
    </lineage>
</organism>